<protein>
    <submittedName>
        <fullName evidence="1">Uncharacterized protein</fullName>
    </submittedName>
</protein>
<organism evidence="1">
    <name type="scientific">Anguilla anguilla</name>
    <name type="common">European freshwater eel</name>
    <name type="synonym">Muraena anguilla</name>
    <dbReference type="NCBI Taxonomy" id="7936"/>
    <lineage>
        <taxon>Eukaryota</taxon>
        <taxon>Metazoa</taxon>
        <taxon>Chordata</taxon>
        <taxon>Craniata</taxon>
        <taxon>Vertebrata</taxon>
        <taxon>Euteleostomi</taxon>
        <taxon>Actinopterygii</taxon>
        <taxon>Neopterygii</taxon>
        <taxon>Teleostei</taxon>
        <taxon>Anguilliformes</taxon>
        <taxon>Anguillidae</taxon>
        <taxon>Anguilla</taxon>
    </lineage>
</organism>
<accession>A0A0E9PEY8</accession>
<name>A0A0E9PEY8_ANGAN</name>
<evidence type="ECO:0000313" key="1">
    <source>
        <dbReference type="EMBL" id="JAH03104.1"/>
    </source>
</evidence>
<proteinExistence type="predicted"/>
<reference evidence="1" key="2">
    <citation type="journal article" date="2015" name="Fish Shellfish Immunol.">
        <title>Early steps in the European eel (Anguilla anguilla)-Vibrio vulnificus interaction in the gills: Role of the RtxA13 toxin.</title>
        <authorList>
            <person name="Callol A."/>
            <person name="Pajuelo D."/>
            <person name="Ebbesson L."/>
            <person name="Teles M."/>
            <person name="MacKenzie S."/>
            <person name="Amaro C."/>
        </authorList>
    </citation>
    <scope>NUCLEOTIDE SEQUENCE</scope>
</reference>
<dbReference type="EMBL" id="GBXM01105473">
    <property type="protein sequence ID" value="JAH03104.1"/>
    <property type="molecule type" value="Transcribed_RNA"/>
</dbReference>
<reference evidence="1" key="1">
    <citation type="submission" date="2014-11" db="EMBL/GenBank/DDBJ databases">
        <authorList>
            <person name="Amaro Gonzalez C."/>
        </authorList>
    </citation>
    <scope>NUCLEOTIDE SEQUENCE</scope>
</reference>
<dbReference type="AlphaFoldDB" id="A0A0E9PEY8"/>
<sequence>MHLFHPPPPESGLVLVFLSGCFVECKGLWMNKKGHLFSNSCLSFQEKRVKQI</sequence>